<evidence type="ECO:0000256" key="1">
    <source>
        <dbReference type="SAM" id="MobiDB-lite"/>
    </source>
</evidence>
<organism evidence="2">
    <name type="scientific">Lotus japonicus</name>
    <name type="common">Lotus corniculatus var. japonicus</name>
    <dbReference type="NCBI Taxonomy" id="34305"/>
    <lineage>
        <taxon>Eukaryota</taxon>
        <taxon>Viridiplantae</taxon>
        <taxon>Streptophyta</taxon>
        <taxon>Embryophyta</taxon>
        <taxon>Tracheophyta</taxon>
        <taxon>Spermatophyta</taxon>
        <taxon>Magnoliopsida</taxon>
        <taxon>eudicotyledons</taxon>
        <taxon>Gunneridae</taxon>
        <taxon>Pentapetalae</taxon>
        <taxon>rosids</taxon>
        <taxon>fabids</taxon>
        <taxon>Fabales</taxon>
        <taxon>Fabaceae</taxon>
        <taxon>Papilionoideae</taxon>
        <taxon>50 kb inversion clade</taxon>
        <taxon>NPAAA clade</taxon>
        <taxon>Hologalegina</taxon>
        <taxon>robinioid clade</taxon>
        <taxon>Loteae</taxon>
        <taxon>Lotus</taxon>
    </lineage>
</organism>
<evidence type="ECO:0000313" key="2">
    <source>
        <dbReference type="EMBL" id="AFK45045.1"/>
    </source>
</evidence>
<name>I3SXQ3_LOTJA</name>
<proteinExistence type="evidence at transcript level"/>
<dbReference type="EMBL" id="BT145251">
    <property type="protein sequence ID" value="AFK45045.1"/>
    <property type="molecule type" value="mRNA"/>
</dbReference>
<sequence length="48" mass="5262">MNESHIHPSTSSSALRASPKSGGFGDISDWLSCLSNKLFHSWHGKSYI</sequence>
<dbReference type="AlphaFoldDB" id="I3SXQ3"/>
<protein>
    <submittedName>
        <fullName evidence="2">Uncharacterized protein</fullName>
    </submittedName>
</protein>
<accession>I3SXQ3</accession>
<reference evidence="2" key="1">
    <citation type="submission" date="2012-05" db="EMBL/GenBank/DDBJ databases">
        <authorList>
            <person name="Krishnakumar V."/>
            <person name="Cheung F."/>
            <person name="Xiao Y."/>
            <person name="Chan A."/>
            <person name="Moskal W.A."/>
            <person name="Town C.D."/>
        </authorList>
    </citation>
    <scope>NUCLEOTIDE SEQUENCE</scope>
</reference>
<feature type="region of interest" description="Disordered" evidence="1">
    <location>
        <begin position="1"/>
        <end position="20"/>
    </location>
</feature>